<sequence>MKINMKKISILNLLFPLLLVLFISCSKDSPEPEEPYIGNGYIKGNFGSEYLTYTEKAVTTGGEAWGNSYDPNINGGELHISRDGTSPDQRHISIEIRNIDLDNLPIPSVVYGEQAPRNKNGFLAAGGVGLYDPASVPQGTSHFGPEDSYNYMGSTYEEGLTVRVTSKKNDIIEGTFEGEIKTPTGLVKTVTNGEFRVKIIRKE</sequence>
<dbReference type="PROSITE" id="PS51257">
    <property type="entry name" value="PROKAR_LIPOPROTEIN"/>
    <property type="match status" value="1"/>
</dbReference>
<gene>
    <name evidence="2" type="ORF">CA264_11250</name>
</gene>
<dbReference type="Proteomes" id="UP000266292">
    <property type="component" value="Chromosome"/>
</dbReference>
<evidence type="ECO:0000256" key="1">
    <source>
        <dbReference type="SAM" id="SignalP"/>
    </source>
</evidence>
<reference evidence="3" key="1">
    <citation type="submission" date="2017-05" db="EMBL/GenBank/DDBJ databases">
        <authorList>
            <person name="Ray J."/>
            <person name="Price M."/>
            <person name="Deutschbauer A."/>
        </authorList>
    </citation>
    <scope>NUCLEOTIDE SEQUENCE [LARGE SCALE GENOMIC DNA]</scope>
    <source>
        <strain evidence="3">DSM 19842</strain>
    </source>
</reference>
<proteinExistence type="predicted"/>
<dbReference type="EMBL" id="CP021235">
    <property type="protein sequence ID" value="ARS35966.1"/>
    <property type="molecule type" value="Genomic_DNA"/>
</dbReference>
<keyword evidence="1" id="KW-0732">Signal</keyword>
<keyword evidence="3" id="KW-1185">Reference proteome</keyword>
<feature type="signal peptide" evidence="1">
    <location>
        <begin position="1"/>
        <end position="26"/>
    </location>
</feature>
<dbReference type="STRING" id="709015.GCA_000472485_02271"/>
<accession>A0A1X9YSU1</accession>
<dbReference type="AlphaFoldDB" id="A0A1X9YSU1"/>
<dbReference type="KEGG" id="pact:CA264_11250"/>
<feature type="chain" id="PRO_5011006740" evidence="1">
    <location>
        <begin position="27"/>
        <end position="203"/>
    </location>
</feature>
<evidence type="ECO:0000313" key="3">
    <source>
        <dbReference type="Proteomes" id="UP000266292"/>
    </source>
</evidence>
<organism evidence="2 3">
    <name type="scientific">Pontibacter actiniarum</name>
    <dbReference type="NCBI Taxonomy" id="323450"/>
    <lineage>
        <taxon>Bacteria</taxon>
        <taxon>Pseudomonadati</taxon>
        <taxon>Bacteroidota</taxon>
        <taxon>Cytophagia</taxon>
        <taxon>Cytophagales</taxon>
        <taxon>Hymenobacteraceae</taxon>
        <taxon>Pontibacter</taxon>
    </lineage>
</organism>
<name>A0A1X9YSU1_9BACT</name>
<evidence type="ECO:0000313" key="2">
    <source>
        <dbReference type="EMBL" id="ARS35966.1"/>
    </source>
</evidence>
<dbReference type="OrthoDB" id="9805017at2"/>
<protein>
    <submittedName>
        <fullName evidence="2">Uncharacterized protein</fullName>
    </submittedName>
</protein>